<evidence type="ECO:0000313" key="8">
    <source>
        <dbReference type="Proteomes" id="UP000005744"/>
    </source>
</evidence>
<dbReference type="SUPFAM" id="SSF102114">
    <property type="entry name" value="Radical SAM enzymes"/>
    <property type="match status" value="1"/>
</dbReference>
<dbReference type="GO" id="GO:0051536">
    <property type="term" value="F:iron-sulfur cluster binding"/>
    <property type="evidence" value="ECO:0007669"/>
    <property type="project" value="UniProtKB-KW"/>
</dbReference>
<keyword evidence="5" id="KW-0411">Iron-sulfur</keyword>
<evidence type="ECO:0000256" key="4">
    <source>
        <dbReference type="ARBA" id="ARBA00023004"/>
    </source>
</evidence>
<dbReference type="OrthoDB" id="9782387at2"/>
<dbReference type="STRING" id="395493.BegalDRAFT_0132"/>
<evidence type="ECO:0000259" key="6">
    <source>
        <dbReference type="Pfam" id="PF04055"/>
    </source>
</evidence>
<dbReference type="InterPro" id="IPR023885">
    <property type="entry name" value="4Fe4S-binding_SPASM_dom"/>
</dbReference>
<dbReference type="SFLD" id="SFLDS00029">
    <property type="entry name" value="Radical_SAM"/>
    <property type="match status" value="1"/>
</dbReference>
<evidence type="ECO:0000256" key="3">
    <source>
        <dbReference type="ARBA" id="ARBA00022723"/>
    </source>
</evidence>
<dbReference type="EMBL" id="JH600070">
    <property type="protein sequence ID" value="EIJ41056.1"/>
    <property type="molecule type" value="Genomic_DNA"/>
</dbReference>
<accession>I3CBR3</accession>
<organism evidence="7 8">
    <name type="scientific">Beggiatoa alba B18LD</name>
    <dbReference type="NCBI Taxonomy" id="395493"/>
    <lineage>
        <taxon>Bacteria</taxon>
        <taxon>Pseudomonadati</taxon>
        <taxon>Pseudomonadota</taxon>
        <taxon>Gammaproteobacteria</taxon>
        <taxon>Thiotrichales</taxon>
        <taxon>Thiotrichaceae</taxon>
        <taxon>Beggiatoa</taxon>
    </lineage>
</organism>
<dbReference type="AlphaFoldDB" id="I3CBR3"/>
<sequence>MMSQTLISPKIDKNSQITAKEIYIIPIENTAYLIYLPLQRLAFLTDPQTAQRLETVKTGETNIADLAISQTIPALLKLNDKHPLENTKTGHPLPTALTLFLTTACQLRCSYCYASAGDTATEMMPLATAKRGIDYIINNIEKKNFIATNCQQPPLSRFYLAYHGGGEPTINWQVLQDSYTYAKQQTDLKALTLYATLASNGVLKDAQIDWIAQHINHIGISFGGLPNLHDKHRFMANGTGSSDRVMHTLARFDTLQVNYTLRLTLTADQLPYLPDTIQFICERYHPTKIQLELIHNTGRGANQNIIVASSFLTAYQQAQAVARRYGHTLHYATADLQKLTTHYCGISQDTFALSPQGNVSACYASFSEKESLAPVFFYGKPETTGKGYLFDLNKLNQLRQQSVIHKPDCQNCYAKWHCAGDCYHEALTTHSTVASPSRCQITRALVKEQLIENINLNADKYWQATEM</sequence>
<dbReference type="eggNOG" id="COG0641">
    <property type="taxonomic scope" value="Bacteria"/>
</dbReference>
<feature type="domain" description="Radical SAM core" evidence="6">
    <location>
        <begin position="101"/>
        <end position="258"/>
    </location>
</feature>
<dbReference type="SFLD" id="SFLDG01067">
    <property type="entry name" value="SPASM/twitch_domain_containing"/>
    <property type="match status" value="1"/>
</dbReference>
<keyword evidence="8" id="KW-1185">Reference proteome</keyword>
<reference evidence="7 8" key="1">
    <citation type="submission" date="2011-11" db="EMBL/GenBank/DDBJ databases">
        <title>Improved High-Quality Draft sequence of Beggiatoa alba B18lD.</title>
        <authorList>
            <consortium name="US DOE Joint Genome Institute"/>
            <person name="Lucas S."/>
            <person name="Han J."/>
            <person name="Lapidus A."/>
            <person name="Cheng J.-F."/>
            <person name="Goodwin L."/>
            <person name="Pitluck S."/>
            <person name="Peters L."/>
            <person name="Mikhailova N."/>
            <person name="Held B."/>
            <person name="Detter J.C."/>
            <person name="Han C."/>
            <person name="Tapia R."/>
            <person name="Land M."/>
            <person name="Hauser L."/>
            <person name="Kyrpides N."/>
            <person name="Ivanova N."/>
            <person name="Pagani I."/>
            <person name="Samuel K."/>
            <person name="Teske A."/>
            <person name="Mueller J."/>
            <person name="Woyke T."/>
        </authorList>
    </citation>
    <scope>NUCLEOTIDE SEQUENCE [LARGE SCALE GENOMIC DNA]</scope>
    <source>
        <strain evidence="7 8">B18LD</strain>
    </source>
</reference>
<evidence type="ECO:0000256" key="5">
    <source>
        <dbReference type="ARBA" id="ARBA00023014"/>
    </source>
</evidence>
<dbReference type="GO" id="GO:0016491">
    <property type="term" value="F:oxidoreductase activity"/>
    <property type="evidence" value="ECO:0007669"/>
    <property type="project" value="InterPro"/>
</dbReference>
<dbReference type="InterPro" id="IPR058240">
    <property type="entry name" value="rSAM_sf"/>
</dbReference>
<evidence type="ECO:0000256" key="1">
    <source>
        <dbReference type="ARBA" id="ARBA00001966"/>
    </source>
</evidence>
<keyword evidence="2" id="KW-0949">S-adenosyl-L-methionine</keyword>
<dbReference type="PANTHER" id="PTHR43273:SF8">
    <property type="entry name" value="RADICAL SAM DOMAIN PROTEIN"/>
    <property type="match status" value="1"/>
</dbReference>
<proteinExistence type="predicted"/>
<gene>
    <name evidence="7" type="ORF">BegalDRAFT_0132</name>
</gene>
<protein>
    <submittedName>
        <fullName evidence="7">Radical SAM additional 4Fe4S-binding domain protein</fullName>
    </submittedName>
</protein>
<dbReference type="SFLD" id="SFLDG01386">
    <property type="entry name" value="main_SPASM_domain-containing"/>
    <property type="match status" value="1"/>
</dbReference>
<keyword evidence="4" id="KW-0408">Iron</keyword>
<comment type="cofactor">
    <cofactor evidence="1">
        <name>[4Fe-4S] cluster</name>
        <dbReference type="ChEBI" id="CHEBI:49883"/>
    </cofactor>
</comment>
<dbReference type="Gene3D" id="3.20.20.70">
    <property type="entry name" value="Aldolase class I"/>
    <property type="match status" value="1"/>
</dbReference>
<dbReference type="Pfam" id="PF04055">
    <property type="entry name" value="Radical_SAM"/>
    <property type="match status" value="1"/>
</dbReference>
<dbReference type="PANTHER" id="PTHR43273">
    <property type="entry name" value="ANAEROBIC SULFATASE-MATURATING ENZYME HOMOLOG ASLB-RELATED"/>
    <property type="match status" value="1"/>
</dbReference>
<dbReference type="Proteomes" id="UP000005744">
    <property type="component" value="Unassembled WGS sequence"/>
</dbReference>
<dbReference type="RefSeq" id="WP_002682640.1">
    <property type="nucleotide sequence ID" value="NZ_JH600070.1"/>
</dbReference>
<evidence type="ECO:0000313" key="7">
    <source>
        <dbReference type="EMBL" id="EIJ41056.1"/>
    </source>
</evidence>
<evidence type="ECO:0000256" key="2">
    <source>
        <dbReference type="ARBA" id="ARBA00022691"/>
    </source>
</evidence>
<dbReference type="CDD" id="cd01335">
    <property type="entry name" value="Radical_SAM"/>
    <property type="match status" value="1"/>
</dbReference>
<name>I3CBR3_9GAMM</name>
<dbReference type="GO" id="GO:0046872">
    <property type="term" value="F:metal ion binding"/>
    <property type="evidence" value="ECO:0007669"/>
    <property type="project" value="UniProtKB-KW"/>
</dbReference>
<dbReference type="InterPro" id="IPR023867">
    <property type="entry name" value="Sulphatase_maturase_rSAM"/>
</dbReference>
<dbReference type="InterPro" id="IPR007197">
    <property type="entry name" value="rSAM"/>
</dbReference>
<dbReference type="InterPro" id="IPR013785">
    <property type="entry name" value="Aldolase_TIM"/>
</dbReference>
<dbReference type="HOGENOM" id="CLU_009273_3_2_6"/>
<dbReference type="SFLD" id="SFLDG01384">
    <property type="entry name" value="thioether_bond_formation_requi"/>
    <property type="match status" value="1"/>
</dbReference>
<keyword evidence="3" id="KW-0479">Metal-binding</keyword>
<dbReference type="NCBIfam" id="TIGR04085">
    <property type="entry name" value="rSAM_more_4Fe4S"/>
    <property type="match status" value="1"/>
</dbReference>